<keyword evidence="13 14" id="KW-0326">Glycosidase</keyword>
<dbReference type="RefSeq" id="WP_353948264.1">
    <property type="nucleotide sequence ID" value="NZ_CP159510.1"/>
</dbReference>
<evidence type="ECO:0000313" key="16">
    <source>
        <dbReference type="EMBL" id="XCJ16911.1"/>
    </source>
</evidence>
<dbReference type="CDD" id="cd00056">
    <property type="entry name" value="ENDO3c"/>
    <property type="match status" value="1"/>
</dbReference>
<evidence type="ECO:0000256" key="5">
    <source>
        <dbReference type="ARBA" id="ARBA00022023"/>
    </source>
</evidence>
<dbReference type="Pfam" id="PF00730">
    <property type="entry name" value="HhH-GPD"/>
    <property type="match status" value="1"/>
</dbReference>
<dbReference type="GO" id="GO:0032357">
    <property type="term" value="F:oxidized purine DNA binding"/>
    <property type="evidence" value="ECO:0007669"/>
    <property type="project" value="TreeGrafter"/>
</dbReference>
<organism evidence="16">
    <name type="scientific">Sporolactobacillus sp. Y61</name>
    <dbReference type="NCBI Taxonomy" id="3160863"/>
    <lineage>
        <taxon>Bacteria</taxon>
        <taxon>Bacillati</taxon>
        <taxon>Bacillota</taxon>
        <taxon>Bacilli</taxon>
        <taxon>Bacillales</taxon>
        <taxon>Sporolactobacillaceae</taxon>
        <taxon>Sporolactobacillus</taxon>
    </lineage>
</organism>
<dbReference type="GO" id="GO:0051539">
    <property type="term" value="F:4 iron, 4 sulfur cluster binding"/>
    <property type="evidence" value="ECO:0007669"/>
    <property type="project" value="UniProtKB-UniRule"/>
</dbReference>
<dbReference type="InterPro" id="IPR005760">
    <property type="entry name" value="A/G_AdeGlyc_MutY"/>
</dbReference>
<proteinExistence type="inferred from homology"/>
<comment type="function">
    <text evidence="2">Adenine glycosylase active on G-A mispairs. MutY also corrects error-prone DNA synthesis past GO lesions which are due to the oxidatively damaged form of guanine: 7,8-dihydro-8-oxoguanine (8-oxo-dGTP).</text>
</comment>
<dbReference type="Gene3D" id="1.10.340.30">
    <property type="entry name" value="Hypothetical protein, domain 2"/>
    <property type="match status" value="1"/>
</dbReference>
<dbReference type="FunFam" id="1.10.1670.10:FF:000002">
    <property type="entry name" value="Adenine DNA glycosylase"/>
    <property type="match status" value="1"/>
</dbReference>
<keyword evidence="10 14" id="KW-0408">Iron</keyword>
<evidence type="ECO:0000259" key="15">
    <source>
        <dbReference type="SMART" id="SM00478"/>
    </source>
</evidence>
<dbReference type="InterPro" id="IPR011257">
    <property type="entry name" value="DNA_glycosylase"/>
</dbReference>
<evidence type="ECO:0000256" key="9">
    <source>
        <dbReference type="ARBA" id="ARBA00022801"/>
    </source>
</evidence>
<evidence type="ECO:0000256" key="3">
    <source>
        <dbReference type="ARBA" id="ARBA00008343"/>
    </source>
</evidence>
<evidence type="ECO:0000256" key="8">
    <source>
        <dbReference type="ARBA" id="ARBA00022763"/>
    </source>
</evidence>
<dbReference type="InterPro" id="IPR003265">
    <property type="entry name" value="HhH-GPD_domain"/>
</dbReference>
<dbReference type="InterPro" id="IPR000445">
    <property type="entry name" value="HhH_motif"/>
</dbReference>
<evidence type="ECO:0000256" key="11">
    <source>
        <dbReference type="ARBA" id="ARBA00023014"/>
    </source>
</evidence>
<dbReference type="SUPFAM" id="SSF55811">
    <property type="entry name" value="Nudix"/>
    <property type="match status" value="1"/>
</dbReference>
<gene>
    <name evidence="16" type="primary">mutY</name>
    <name evidence="16" type="ORF">ABNN70_15095</name>
</gene>
<dbReference type="InterPro" id="IPR003651">
    <property type="entry name" value="Endonuclease3_FeS-loop_motif"/>
</dbReference>
<dbReference type="PANTHER" id="PTHR42944">
    <property type="entry name" value="ADENINE DNA GLYCOSYLASE"/>
    <property type="match status" value="1"/>
</dbReference>
<dbReference type="InterPro" id="IPR023170">
    <property type="entry name" value="HhH_base_excis_C"/>
</dbReference>
<comment type="similarity">
    <text evidence="3 14">Belongs to the Nth/MutY family.</text>
</comment>
<evidence type="ECO:0000256" key="13">
    <source>
        <dbReference type="ARBA" id="ARBA00023295"/>
    </source>
</evidence>
<dbReference type="EMBL" id="CP159510">
    <property type="protein sequence ID" value="XCJ16911.1"/>
    <property type="molecule type" value="Genomic_DNA"/>
</dbReference>
<dbReference type="Gene3D" id="1.10.1670.10">
    <property type="entry name" value="Helix-hairpin-Helix base-excision DNA repair enzymes (C-terminal)"/>
    <property type="match status" value="1"/>
</dbReference>
<dbReference type="PANTHER" id="PTHR42944:SF1">
    <property type="entry name" value="ADENINE DNA GLYCOSYLASE"/>
    <property type="match status" value="1"/>
</dbReference>
<keyword evidence="12" id="KW-0234">DNA repair</keyword>
<dbReference type="EC" id="3.2.2.31" evidence="4 14"/>
<evidence type="ECO:0000256" key="10">
    <source>
        <dbReference type="ARBA" id="ARBA00023004"/>
    </source>
</evidence>
<dbReference type="GO" id="GO:0046872">
    <property type="term" value="F:metal ion binding"/>
    <property type="evidence" value="ECO:0007669"/>
    <property type="project" value="UniProtKB-UniRule"/>
</dbReference>
<dbReference type="NCBIfam" id="TIGR01084">
    <property type="entry name" value="mutY"/>
    <property type="match status" value="1"/>
</dbReference>
<feature type="domain" description="HhH-GPD" evidence="15">
    <location>
        <begin position="73"/>
        <end position="224"/>
    </location>
</feature>
<dbReference type="AlphaFoldDB" id="A0AAU8IG21"/>
<protein>
    <recommendedName>
        <fullName evidence="5 14">Adenine DNA glycosylase</fullName>
        <ecNumber evidence="4 14">3.2.2.31</ecNumber>
    </recommendedName>
</protein>
<evidence type="ECO:0000256" key="2">
    <source>
        <dbReference type="ARBA" id="ARBA00002933"/>
    </source>
</evidence>
<evidence type="ECO:0000256" key="7">
    <source>
        <dbReference type="ARBA" id="ARBA00022723"/>
    </source>
</evidence>
<name>A0AAU8IG21_9BACL</name>
<evidence type="ECO:0000256" key="14">
    <source>
        <dbReference type="RuleBase" id="RU365096"/>
    </source>
</evidence>
<comment type="cofactor">
    <cofactor evidence="14">
        <name>[4Fe-4S] cluster</name>
        <dbReference type="ChEBI" id="CHEBI:49883"/>
    </cofactor>
    <text evidence="14">Binds 1 [4Fe-4S] cluster.</text>
</comment>
<keyword evidence="8 14" id="KW-0227">DNA damage</keyword>
<accession>A0AAU8IG21</accession>
<dbReference type="SMART" id="SM00525">
    <property type="entry name" value="FES"/>
    <property type="match status" value="1"/>
</dbReference>
<evidence type="ECO:0000256" key="4">
    <source>
        <dbReference type="ARBA" id="ARBA00012045"/>
    </source>
</evidence>
<dbReference type="SUPFAM" id="SSF48150">
    <property type="entry name" value="DNA-glycosylase"/>
    <property type="match status" value="1"/>
</dbReference>
<keyword evidence="7" id="KW-0479">Metal-binding</keyword>
<keyword evidence="6" id="KW-0004">4Fe-4S</keyword>
<evidence type="ECO:0000256" key="12">
    <source>
        <dbReference type="ARBA" id="ARBA00023204"/>
    </source>
</evidence>
<dbReference type="InterPro" id="IPR029119">
    <property type="entry name" value="MutY_C"/>
</dbReference>
<dbReference type="GO" id="GO:0006298">
    <property type="term" value="P:mismatch repair"/>
    <property type="evidence" value="ECO:0007669"/>
    <property type="project" value="TreeGrafter"/>
</dbReference>
<dbReference type="GO" id="GO:0000701">
    <property type="term" value="F:purine-specific mismatch base pair DNA N-glycosylase activity"/>
    <property type="evidence" value="ECO:0007669"/>
    <property type="project" value="UniProtKB-EC"/>
</dbReference>
<sequence length="389" mass="44869">MENVVKKMTEVCKIEPRAEPSWQLKKSNGVKPVNPEFIQSFNHDLLSWFHQNSRDLPWRRTKNPYYIWISEIMLQQTQVDTVIPYYQKFIERFPTIEALAHAPEEDVLKRWEGLGYYSRARNLQAGVREVAEKYGAQVPDKKKELLSIRGIGPYTAGALLSMAFGEPEPAIDGNVMRVMSRIFLIDADIARARTRKLFEQRVAAFIAETDPSAFNQSLMDLGAMICRPKNPNCGACPVRKYCKAYEEGVQQDYPVKSRAKKPRLADYAVLLISDSRGRLMIEKRPSTGLLAGLWQFPMISMTGHGKGYVRRSAEKTFGTRCDLHKTPFTCTHRFSHLIWNLSLYTGKLDEADKMGNRHWVTPEQLERYPFPVPHQKVIEWMKKNYSMNS</sequence>
<dbReference type="Pfam" id="PF00633">
    <property type="entry name" value="HHH"/>
    <property type="match status" value="1"/>
</dbReference>
<dbReference type="FunFam" id="1.10.340.30:FF:000002">
    <property type="entry name" value="Adenine DNA glycosylase"/>
    <property type="match status" value="1"/>
</dbReference>
<dbReference type="SMART" id="SM00478">
    <property type="entry name" value="ENDO3c"/>
    <property type="match status" value="1"/>
</dbReference>
<dbReference type="GO" id="GO:0034039">
    <property type="term" value="F:8-oxo-7,8-dihydroguanine DNA N-glycosylase activity"/>
    <property type="evidence" value="ECO:0007669"/>
    <property type="project" value="TreeGrafter"/>
</dbReference>
<keyword evidence="9 16" id="KW-0378">Hydrolase</keyword>
<dbReference type="GO" id="GO:0006284">
    <property type="term" value="P:base-excision repair"/>
    <property type="evidence" value="ECO:0007669"/>
    <property type="project" value="UniProtKB-UniRule"/>
</dbReference>
<dbReference type="GO" id="GO:0035485">
    <property type="term" value="F:adenine/guanine mispair binding"/>
    <property type="evidence" value="ECO:0007669"/>
    <property type="project" value="TreeGrafter"/>
</dbReference>
<evidence type="ECO:0000256" key="1">
    <source>
        <dbReference type="ARBA" id="ARBA00000843"/>
    </source>
</evidence>
<dbReference type="Pfam" id="PF14815">
    <property type="entry name" value="NUDIX_4"/>
    <property type="match status" value="1"/>
</dbReference>
<keyword evidence="11" id="KW-0411">Iron-sulfur</keyword>
<dbReference type="CDD" id="cd03431">
    <property type="entry name" value="NUDIX_DNA_Glycosylase_C-MutY"/>
    <property type="match status" value="1"/>
</dbReference>
<dbReference type="Gene3D" id="3.90.79.10">
    <property type="entry name" value="Nucleoside Triphosphate Pyrophosphohydrolase"/>
    <property type="match status" value="1"/>
</dbReference>
<reference evidence="16" key="1">
    <citation type="submission" date="2024-06" db="EMBL/GenBank/DDBJ databases">
        <authorList>
            <person name="Fan A."/>
            <person name="Zhang F.Y."/>
            <person name="Zhang L."/>
        </authorList>
    </citation>
    <scope>NUCLEOTIDE SEQUENCE</scope>
    <source>
        <strain evidence="16">Y61</strain>
    </source>
</reference>
<comment type="catalytic activity">
    <reaction evidence="1 14">
        <text>Hydrolyzes free adenine bases from 7,8-dihydro-8-oxoguanine:adenine mismatched double-stranded DNA, leaving an apurinic site.</text>
        <dbReference type="EC" id="3.2.2.31"/>
    </reaction>
</comment>
<dbReference type="InterPro" id="IPR044298">
    <property type="entry name" value="MIG/MutY"/>
</dbReference>
<dbReference type="InterPro" id="IPR015797">
    <property type="entry name" value="NUDIX_hydrolase-like_dom_sf"/>
</dbReference>
<evidence type="ECO:0000256" key="6">
    <source>
        <dbReference type="ARBA" id="ARBA00022485"/>
    </source>
</evidence>